<evidence type="ECO:0000256" key="4">
    <source>
        <dbReference type="ARBA" id="ARBA00022679"/>
    </source>
</evidence>
<dbReference type="Pfam" id="PF00512">
    <property type="entry name" value="HisKA"/>
    <property type="match status" value="1"/>
</dbReference>
<dbReference type="PANTHER" id="PTHR43065:SF46">
    <property type="entry name" value="C4-DICARBOXYLATE TRANSPORT SENSOR PROTEIN DCTB"/>
    <property type="match status" value="1"/>
</dbReference>
<dbReference type="AlphaFoldDB" id="A0A6L8V6L2"/>
<keyword evidence="12" id="KW-1185">Reference proteome</keyword>
<protein>
    <recommendedName>
        <fullName evidence="2">histidine kinase</fullName>
        <ecNumber evidence="2">2.7.13.3</ecNumber>
    </recommendedName>
</protein>
<evidence type="ECO:0000256" key="7">
    <source>
        <dbReference type="ARBA" id="ARBA00022840"/>
    </source>
</evidence>
<dbReference type="InterPro" id="IPR036097">
    <property type="entry name" value="HisK_dim/P_sf"/>
</dbReference>
<evidence type="ECO:0000256" key="3">
    <source>
        <dbReference type="ARBA" id="ARBA00022553"/>
    </source>
</evidence>
<keyword evidence="9" id="KW-0472">Membrane</keyword>
<dbReference type="SUPFAM" id="SSF55874">
    <property type="entry name" value="ATPase domain of HSP90 chaperone/DNA topoisomerase II/histidine kinase"/>
    <property type="match status" value="1"/>
</dbReference>
<keyword evidence="8" id="KW-0902">Two-component regulatory system</keyword>
<dbReference type="Gene3D" id="3.30.565.10">
    <property type="entry name" value="Histidine kinase-like ATPase, C-terminal domain"/>
    <property type="match status" value="1"/>
</dbReference>
<feature type="transmembrane region" description="Helical" evidence="9">
    <location>
        <begin position="208"/>
        <end position="231"/>
    </location>
</feature>
<feature type="domain" description="Histidine kinase" evidence="10">
    <location>
        <begin position="426"/>
        <end position="630"/>
    </location>
</feature>
<evidence type="ECO:0000313" key="11">
    <source>
        <dbReference type="EMBL" id="MZQ84900.1"/>
    </source>
</evidence>
<comment type="catalytic activity">
    <reaction evidence="1">
        <text>ATP + protein L-histidine = ADP + protein N-phospho-L-histidine.</text>
        <dbReference type="EC" id="2.7.13.3"/>
    </reaction>
</comment>
<evidence type="ECO:0000256" key="6">
    <source>
        <dbReference type="ARBA" id="ARBA00022777"/>
    </source>
</evidence>
<dbReference type="RefSeq" id="WP_161408944.1">
    <property type="nucleotide sequence ID" value="NZ_WTUZ01000022.1"/>
</dbReference>
<evidence type="ECO:0000256" key="2">
    <source>
        <dbReference type="ARBA" id="ARBA00012438"/>
    </source>
</evidence>
<dbReference type="InterPro" id="IPR003661">
    <property type="entry name" value="HisK_dim/P_dom"/>
</dbReference>
<dbReference type="Proteomes" id="UP000481087">
    <property type="component" value="Unassembled WGS sequence"/>
</dbReference>
<feature type="transmembrane region" description="Helical" evidence="9">
    <location>
        <begin position="339"/>
        <end position="362"/>
    </location>
</feature>
<dbReference type="CDD" id="cd00082">
    <property type="entry name" value="HisKA"/>
    <property type="match status" value="1"/>
</dbReference>
<organism evidence="11 12">
    <name type="scientific">Paenibacillus silvestris</name>
    <dbReference type="NCBI Taxonomy" id="2606219"/>
    <lineage>
        <taxon>Bacteria</taxon>
        <taxon>Bacillati</taxon>
        <taxon>Bacillota</taxon>
        <taxon>Bacilli</taxon>
        <taxon>Bacillales</taxon>
        <taxon>Paenibacillaceae</taxon>
        <taxon>Paenibacillus</taxon>
    </lineage>
</organism>
<dbReference type="InterPro" id="IPR036890">
    <property type="entry name" value="HATPase_C_sf"/>
</dbReference>
<dbReference type="PANTHER" id="PTHR43065">
    <property type="entry name" value="SENSOR HISTIDINE KINASE"/>
    <property type="match status" value="1"/>
</dbReference>
<dbReference type="InterPro" id="IPR003594">
    <property type="entry name" value="HATPase_dom"/>
</dbReference>
<feature type="transmembrane region" description="Helical" evidence="9">
    <location>
        <begin position="368"/>
        <end position="387"/>
    </location>
</feature>
<dbReference type="CDD" id="cd00075">
    <property type="entry name" value="HATPase"/>
    <property type="match status" value="1"/>
</dbReference>
<name>A0A6L8V6L2_9BACL</name>
<evidence type="ECO:0000259" key="10">
    <source>
        <dbReference type="PROSITE" id="PS50109"/>
    </source>
</evidence>
<feature type="transmembrane region" description="Helical" evidence="9">
    <location>
        <begin position="281"/>
        <end position="298"/>
    </location>
</feature>
<dbReference type="InterPro" id="IPR005467">
    <property type="entry name" value="His_kinase_dom"/>
</dbReference>
<dbReference type="EC" id="2.7.13.3" evidence="2"/>
<dbReference type="PROSITE" id="PS50109">
    <property type="entry name" value="HIS_KIN"/>
    <property type="match status" value="1"/>
</dbReference>
<keyword evidence="5" id="KW-0547">Nucleotide-binding</keyword>
<reference evidence="11 12" key="1">
    <citation type="submission" date="2019-12" db="EMBL/GenBank/DDBJ databases">
        <title>Paenibacillus sp. nov. sp. isolated from soil.</title>
        <authorList>
            <person name="Kim J."/>
            <person name="Jeong S.E."/>
            <person name="Jung H.S."/>
            <person name="Jeon C.O."/>
        </authorList>
    </citation>
    <scope>NUCLEOTIDE SEQUENCE [LARGE SCALE GENOMIC DNA]</scope>
    <source>
        <strain evidence="11 12">5J-6</strain>
    </source>
</reference>
<dbReference type="EMBL" id="WTUZ01000022">
    <property type="protein sequence ID" value="MZQ84900.1"/>
    <property type="molecule type" value="Genomic_DNA"/>
</dbReference>
<keyword evidence="9" id="KW-1133">Transmembrane helix</keyword>
<dbReference type="SMART" id="SM00388">
    <property type="entry name" value="HisKA"/>
    <property type="match status" value="1"/>
</dbReference>
<keyword evidence="6" id="KW-0418">Kinase</keyword>
<evidence type="ECO:0000256" key="5">
    <source>
        <dbReference type="ARBA" id="ARBA00022741"/>
    </source>
</evidence>
<comment type="caution">
    <text evidence="11">The sequence shown here is derived from an EMBL/GenBank/DDBJ whole genome shotgun (WGS) entry which is preliminary data.</text>
</comment>
<evidence type="ECO:0000256" key="1">
    <source>
        <dbReference type="ARBA" id="ARBA00000085"/>
    </source>
</evidence>
<dbReference type="InterPro" id="IPR004358">
    <property type="entry name" value="Sig_transdc_His_kin-like_C"/>
</dbReference>
<feature type="transmembrane region" description="Helical" evidence="9">
    <location>
        <begin position="304"/>
        <end position="332"/>
    </location>
</feature>
<evidence type="ECO:0000256" key="8">
    <source>
        <dbReference type="ARBA" id="ARBA00023012"/>
    </source>
</evidence>
<dbReference type="SUPFAM" id="SSF47384">
    <property type="entry name" value="Homodimeric domain of signal transducing histidine kinase"/>
    <property type="match status" value="1"/>
</dbReference>
<dbReference type="Gene3D" id="1.10.287.130">
    <property type="match status" value="1"/>
</dbReference>
<accession>A0A6L8V6L2</accession>
<dbReference type="GO" id="GO:0000155">
    <property type="term" value="F:phosphorelay sensor kinase activity"/>
    <property type="evidence" value="ECO:0007669"/>
    <property type="project" value="InterPro"/>
</dbReference>
<dbReference type="GO" id="GO:0005524">
    <property type="term" value="F:ATP binding"/>
    <property type="evidence" value="ECO:0007669"/>
    <property type="project" value="UniProtKB-KW"/>
</dbReference>
<evidence type="ECO:0000313" key="12">
    <source>
        <dbReference type="Proteomes" id="UP000481087"/>
    </source>
</evidence>
<keyword evidence="7" id="KW-0067">ATP-binding</keyword>
<dbReference type="PRINTS" id="PR00344">
    <property type="entry name" value="BCTRLSENSOR"/>
</dbReference>
<dbReference type="Pfam" id="PF02518">
    <property type="entry name" value="HATPase_c"/>
    <property type="match status" value="1"/>
</dbReference>
<gene>
    <name evidence="11" type="ORF">GQF01_22575</name>
</gene>
<sequence length="632" mass="71879">MKRFSQTLWLVVLVVVLSSVFLMPRADASELSDRMQTISEYSIMWGDPSEGLESVMASSPERWKIVKSGEAIPKKPKDITTAWIRIKLPSQIPENYGMFIQGLYAEHLTVHIGHRLVQESKIGFSYDQQSSLFPISSEDGGKTIFMKLETSMGRLGIISAIALDDYDILLRSYILGDLQNIILGCAFLFIASIMLLGSIFLKRVNLTDWILVSVLFVSLGIIFITYTPFLYASFPKYGAIFSVSFDISLNVFLPALTYYFERIFGDGKNNVISWVRKFQTVYSVFTVICLLINVLNDYRFNKVYFFVSVTILGIIMILQFSLLIGSSVLLMFRGNKEAVIFSAGFASLAFMSTLDLVLYYVNSQNKQIFLWKWGILGFIIALIIIMGRRFSINQERIINYSKELEYYNHQLQQSEKMEIISQLAASIAHEVRNPLQVTRGFLQLVASRSDKKSQEYMTIAIEELDRASVIITDFLTFSKPQGEEIKKLNLFEEFRQIEGIIFPLVALNSGRINVDVPEHLLIQGNSSKLKQVLINLIKNSIEAFQDDGFVNIWAYEKHEEVYIHIKDNGEGIEAAQLTRLGVPYYSTKLKGTGLGLMVSFQIIENMKGKVEFKSQKNVGTEVILRFPINSNE</sequence>
<proteinExistence type="predicted"/>
<feature type="transmembrane region" description="Helical" evidence="9">
    <location>
        <begin position="181"/>
        <end position="201"/>
    </location>
</feature>
<keyword evidence="3" id="KW-0597">Phosphoprotein</keyword>
<dbReference type="SMART" id="SM00387">
    <property type="entry name" value="HATPase_c"/>
    <property type="match status" value="1"/>
</dbReference>
<evidence type="ECO:0000256" key="9">
    <source>
        <dbReference type="SAM" id="Phobius"/>
    </source>
</evidence>
<keyword evidence="4" id="KW-0808">Transferase</keyword>
<keyword evidence="9" id="KW-0812">Transmembrane</keyword>